<evidence type="ECO:0000256" key="1">
    <source>
        <dbReference type="SAM" id="MobiDB-lite"/>
    </source>
</evidence>
<accession>A0ABD3JY23</accession>
<organism evidence="2 3">
    <name type="scientific">Eucalyptus globulus</name>
    <name type="common">Tasmanian blue gum</name>
    <dbReference type="NCBI Taxonomy" id="34317"/>
    <lineage>
        <taxon>Eukaryota</taxon>
        <taxon>Viridiplantae</taxon>
        <taxon>Streptophyta</taxon>
        <taxon>Embryophyta</taxon>
        <taxon>Tracheophyta</taxon>
        <taxon>Spermatophyta</taxon>
        <taxon>Magnoliopsida</taxon>
        <taxon>eudicotyledons</taxon>
        <taxon>Gunneridae</taxon>
        <taxon>Pentapetalae</taxon>
        <taxon>rosids</taxon>
        <taxon>malvids</taxon>
        <taxon>Myrtales</taxon>
        <taxon>Myrtaceae</taxon>
        <taxon>Myrtoideae</taxon>
        <taxon>Eucalypteae</taxon>
        <taxon>Eucalyptus</taxon>
    </lineage>
</organism>
<gene>
    <name evidence="2" type="ORF">ACJRO7_033024</name>
</gene>
<protein>
    <submittedName>
        <fullName evidence="2">Uncharacterized protein</fullName>
    </submittedName>
</protein>
<keyword evidence="3" id="KW-1185">Reference proteome</keyword>
<evidence type="ECO:0000313" key="2">
    <source>
        <dbReference type="EMBL" id="KAL3728370.1"/>
    </source>
</evidence>
<comment type="caution">
    <text evidence="2">The sequence shown here is derived from an EMBL/GenBank/DDBJ whole genome shotgun (WGS) entry which is preliminary data.</text>
</comment>
<proteinExistence type="predicted"/>
<dbReference type="EMBL" id="JBJKBG010000008">
    <property type="protein sequence ID" value="KAL3728370.1"/>
    <property type="molecule type" value="Genomic_DNA"/>
</dbReference>
<feature type="compositionally biased region" description="Basic and acidic residues" evidence="1">
    <location>
        <begin position="56"/>
        <end position="78"/>
    </location>
</feature>
<dbReference type="Proteomes" id="UP001634007">
    <property type="component" value="Unassembled WGS sequence"/>
</dbReference>
<feature type="region of interest" description="Disordered" evidence="1">
    <location>
        <begin position="1"/>
        <end position="126"/>
    </location>
</feature>
<evidence type="ECO:0000313" key="3">
    <source>
        <dbReference type="Proteomes" id="UP001634007"/>
    </source>
</evidence>
<sequence length="126" mass="13354">MRCSPTAAGKAARRSRPSRIQRQGVAESRNGEVSEVLKYSLNLGDQPIGGEPPGVDPRDGAGRAEALERPLRGPKEVTDSGTNRKLSSDVAEEAHQELGGEMEPPPPLKDGSEDAAARRVASQSQN</sequence>
<reference evidence="2 3" key="1">
    <citation type="submission" date="2024-11" db="EMBL/GenBank/DDBJ databases">
        <title>Chromosome-level genome assembly of Eucalyptus globulus Labill. provides insights into its genome evolution.</title>
        <authorList>
            <person name="Li X."/>
        </authorList>
    </citation>
    <scope>NUCLEOTIDE SEQUENCE [LARGE SCALE GENOMIC DNA]</scope>
    <source>
        <strain evidence="2">CL2024</strain>
        <tissue evidence="2">Fresh tender leaves</tissue>
    </source>
</reference>
<name>A0ABD3JY23_EUCGL</name>
<dbReference type="AlphaFoldDB" id="A0ABD3JY23"/>